<organism evidence="3 4">
    <name type="scientific">Orbilia ellipsospora</name>
    <dbReference type="NCBI Taxonomy" id="2528407"/>
    <lineage>
        <taxon>Eukaryota</taxon>
        <taxon>Fungi</taxon>
        <taxon>Dikarya</taxon>
        <taxon>Ascomycota</taxon>
        <taxon>Pezizomycotina</taxon>
        <taxon>Orbiliomycetes</taxon>
        <taxon>Orbiliales</taxon>
        <taxon>Orbiliaceae</taxon>
        <taxon>Orbilia</taxon>
    </lineage>
</organism>
<comment type="caution">
    <text evidence="3">The sequence shown here is derived from an EMBL/GenBank/DDBJ whole genome shotgun (WGS) entry which is preliminary data.</text>
</comment>
<dbReference type="AlphaFoldDB" id="A0AAV9XH82"/>
<dbReference type="Pfam" id="PF00646">
    <property type="entry name" value="F-box"/>
    <property type="match status" value="1"/>
</dbReference>
<reference evidence="3 4" key="1">
    <citation type="submission" date="2019-10" db="EMBL/GenBank/DDBJ databases">
        <authorList>
            <person name="Palmer J.M."/>
        </authorList>
    </citation>
    <scope>NUCLEOTIDE SEQUENCE [LARGE SCALE GENOMIC DNA]</scope>
    <source>
        <strain evidence="3 4">TWF694</strain>
    </source>
</reference>
<dbReference type="Proteomes" id="UP001365542">
    <property type="component" value="Unassembled WGS sequence"/>
</dbReference>
<evidence type="ECO:0000259" key="2">
    <source>
        <dbReference type="PROSITE" id="PS50181"/>
    </source>
</evidence>
<protein>
    <recommendedName>
        <fullName evidence="2">F-box domain-containing protein</fullName>
    </recommendedName>
</protein>
<keyword evidence="4" id="KW-1185">Reference proteome</keyword>
<gene>
    <name evidence="3" type="ORF">TWF694_007273</name>
</gene>
<dbReference type="PROSITE" id="PS50181">
    <property type="entry name" value="FBOX"/>
    <property type="match status" value="1"/>
</dbReference>
<evidence type="ECO:0000313" key="4">
    <source>
        <dbReference type="Proteomes" id="UP001365542"/>
    </source>
</evidence>
<dbReference type="EMBL" id="JAVHJO010000003">
    <property type="protein sequence ID" value="KAK6541463.1"/>
    <property type="molecule type" value="Genomic_DNA"/>
</dbReference>
<accession>A0AAV9XH82</accession>
<evidence type="ECO:0000256" key="1">
    <source>
        <dbReference type="SAM" id="MobiDB-lite"/>
    </source>
</evidence>
<feature type="domain" description="F-box" evidence="2">
    <location>
        <begin position="25"/>
        <end position="72"/>
    </location>
</feature>
<evidence type="ECO:0000313" key="3">
    <source>
        <dbReference type="EMBL" id="KAK6541463.1"/>
    </source>
</evidence>
<dbReference type="InterPro" id="IPR036047">
    <property type="entry name" value="F-box-like_dom_sf"/>
</dbReference>
<dbReference type="Gene3D" id="1.20.1280.50">
    <property type="match status" value="1"/>
</dbReference>
<feature type="region of interest" description="Disordered" evidence="1">
    <location>
        <begin position="1"/>
        <end position="21"/>
    </location>
</feature>
<dbReference type="SUPFAM" id="SSF81383">
    <property type="entry name" value="F-box domain"/>
    <property type="match status" value="1"/>
</dbReference>
<sequence length="285" mass="32846">METSEKHSTVKGSPGFDGDTRARTSTDLVGFPLELQVLILSYLHPIDQIIASTVCQTWHDLITNSNSSLNTRYLPHRDGPTYPDVHGLICNGPYVLRYTIDEKSGTRKFSLRMCVSDSGFLLREDFPWTNWLFRRGGMPRVPSKTARKTLKLRSPITRPGARIVFQDVSHSKLLKENFLDAPKDIPTRIPYFNLQSFLFLERYSIALNIWFGEDFYAQDREMYFHTKGDPSLTVEGFLDLVANKMRRSWIEEMGIDTNLPYHLEIAWDHGILGLWTVWLGIRVCV</sequence>
<proteinExistence type="predicted"/>
<dbReference type="InterPro" id="IPR001810">
    <property type="entry name" value="F-box_dom"/>
</dbReference>
<dbReference type="SMART" id="SM00256">
    <property type="entry name" value="FBOX"/>
    <property type="match status" value="1"/>
</dbReference>
<name>A0AAV9XH82_9PEZI</name>